<organism evidence="1 2">
    <name type="scientific">Aeromicrobium chenweiae</name>
    <dbReference type="NCBI Taxonomy" id="2079793"/>
    <lineage>
        <taxon>Bacteria</taxon>
        <taxon>Bacillati</taxon>
        <taxon>Actinomycetota</taxon>
        <taxon>Actinomycetes</taxon>
        <taxon>Propionibacteriales</taxon>
        <taxon>Nocardioidaceae</taxon>
        <taxon>Aeromicrobium</taxon>
    </lineage>
</organism>
<accession>A0A5F2ETA7</accession>
<dbReference type="RefSeq" id="WP_108577580.1">
    <property type="nucleotide sequence ID" value="NZ_CP026952.1"/>
</dbReference>
<keyword evidence="2" id="KW-1185">Reference proteome</keyword>
<dbReference type="OrthoDB" id="3748817at2"/>
<dbReference type="InterPro" id="IPR032710">
    <property type="entry name" value="NTF2-like_dom_sf"/>
</dbReference>
<evidence type="ECO:0000313" key="2">
    <source>
        <dbReference type="Proteomes" id="UP000244384"/>
    </source>
</evidence>
<dbReference type="SUPFAM" id="SSF54427">
    <property type="entry name" value="NTF2-like"/>
    <property type="match status" value="1"/>
</dbReference>
<dbReference type="AlphaFoldDB" id="A0A2S0WKR9"/>
<dbReference type="KEGG" id="aez:C3E78_06840"/>
<dbReference type="EMBL" id="CP026952">
    <property type="protein sequence ID" value="AWB91935.1"/>
    <property type="molecule type" value="Genomic_DNA"/>
</dbReference>
<reference evidence="2" key="1">
    <citation type="submission" date="2018-01" db="EMBL/GenBank/DDBJ databases">
        <authorList>
            <person name="Li J."/>
        </authorList>
    </citation>
    <scope>NUCLEOTIDE SEQUENCE [LARGE SCALE GENOMIC DNA]</scope>
    <source>
        <strain evidence="2">592</strain>
    </source>
</reference>
<accession>A0A2S0WKR9</accession>
<dbReference type="Proteomes" id="UP000244384">
    <property type="component" value="Chromosome"/>
</dbReference>
<name>A0A2S0WKR9_9ACTN</name>
<evidence type="ECO:0000313" key="1">
    <source>
        <dbReference type="EMBL" id="AWB91935.1"/>
    </source>
</evidence>
<gene>
    <name evidence="1" type="ORF">C3E78_06840</name>
</gene>
<sequence>MDLIWTIIMAILDKDRAAAFADADATRLDDVYVEGSRARAADAATIRSYARRDGRVLGAELRVLTCRVVRAGSDRATLDVVDVLSPSRVEWGDGTTTELPRDQPSRHRVTLHRTADGWRIAGSWLR</sequence>
<protein>
    <submittedName>
        <fullName evidence="1">Uncharacterized protein</fullName>
    </submittedName>
</protein>
<proteinExistence type="predicted"/>